<dbReference type="Proteomes" id="UP000076925">
    <property type="component" value="Unassembled WGS sequence"/>
</dbReference>
<evidence type="ECO:0000313" key="2">
    <source>
        <dbReference type="Proteomes" id="UP000076925"/>
    </source>
</evidence>
<gene>
    <name evidence="1" type="ORF">WA1_18975</name>
</gene>
<protein>
    <submittedName>
        <fullName evidence="1">Uncharacterized protein</fullName>
    </submittedName>
</protein>
<organism evidence="1 2">
    <name type="scientific">Scytonema hofmannii PCC 7110</name>
    <dbReference type="NCBI Taxonomy" id="128403"/>
    <lineage>
        <taxon>Bacteria</taxon>
        <taxon>Bacillati</taxon>
        <taxon>Cyanobacteriota</taxon>
        <taxon>Cyanophyceae</taxon>
        <taxon>Nostocales</taxon>
        <taxon>Scytonemataceae</taxon>
        <taxon>Scytonema</taxon>
    </lineage>
</organism>
<name>A0A139XBQ9_9CYAN</name>
<dbReference type="OrthoDB" id="513083at2"/>
<evidence type="ECO:0000313" key="1">
    <source>
        <dbReference type="EMBL" id="KYC42086.1"/>
    </source>
</evidence>
<reference evidence="1 2" key="1">
    <citation type="journal article" date="2013" name="Genome Biol. Evol.">
        <title>Genomes of Stigonematalean cyanobacteria (subsection V) and the evolution of oxygenic photosynthesis from prokaryotes to plastids.</title>
        <authorList>
            <person name="Dagan T."/>
            <person name="Roettger M."/>
            <person name="Stucken K."/>
            <person name="Landan G."/>
            <person name="Koch R."/>
            <person name="Major P."/>
            <person name="Gould S.B."/>
            <person name="Goremykin V.V."/>
            <person name="Rippka R."/>
            <person name="Tandeau de Marsac N."/>
            <person name="Gugger M."/>
            <person name="Lockhart P.J."/>
            <person name="Allen J.F."/>
            <person name="Brune I."/>
            <person name="Maus I."/>
            <person name="Puhler A."/>
            <person name="Martin W.F."/>
        </authorList>
    </citation>
    <scope>NUCLEOTIDE SEQUENCE [LARGE SCALE GENOMIC DNA]</scope>
    <source>
        <strain evidence="1 2">PCC 7110</strain>
    </source>
</reference>
<dbReference type="AlphaFoldDB" id="A0A139XBQ9"/>
<comment type="caution">
    <text evidence="1">The sequence shown here is derived from an EMBL/GenBank/DDBJ whole genome shotgun (WGS) entry which is preliminary data.</text>
</comment>
<accession>A0A139XBQ9</accession>
<proteinExistence type="predicted"/>
<keyword evidence="2" id="KW-1185">Reference proteome</keyword>
<dbReference type="EMBL" id="ANNX02000020">
    <property type="protein sequence ID" value="KYC42086.1"/>
    <property type="molecule type" value="Genomic_DNA"/>
</dbReference>
<sequence length="135" mass="15577">MNIQTRLIKEWDHNPPAILVMTQPTPASPSVPLGGATGTNYAFKFFDDLKASLSSQQGEYYHVYTWDKYKDENHLWTLVGYEVFRSESSIYDALCVLYYEPVNPEYVIRDCMGEEMAAEWHRNNRVDTLHAAHVA</sequence>
<dbReference type="RefSeq" id="WP_017741994.1">
    <property type="nucleotide sequence ID" value="NZ_KQ976354.1"/>
</dbReference>
<dbReference type="STRING" id="128403.WA1_18975"/>